<gene>
    <name evidence="1" type="ORF">AVEN_237405_1</name>
</gene>
<evidence type="ECO:0000313" key="2">
    <source>
        <dbReference type="Proteomes" id="UP000499080"/>
    </source>
</evidence>
<comment type="caution">
    <text evidence="1">The sequence shown here is derived from an EMBL/GenBank/DDBJ whole genome shotgun (WGS) entry which is preliminary data.</text>
</comment>
<reference evidence="1 2" key="1">
    <citation type="journal article" date="2019" name="Sci. Rep.">
        <title>Orb-weaving spider Araneus ventricosus genome elucidates the spidroin gene catalogue.</title>
        <authorList>
            <person name="Kono N."/>
            <person name="Nakamura H."/>
            <person name="Ohtoshi R."/>
            <person name="Moran D.A.P."/>
            <person name="Shinohara A."/>
            <person name="Yoshida Y."/>
            <person name="Fujiwara M."/>
            <person name="Mori M."/>
            <person name="Tomita M."/>
            <person name="Arakawa K."/>
        </authorList>
    </citation>
    <scope>NUCLEOTIDE SEQUENCE [LARGE SCALE GENOMIC DNA]</scope>
</reference>
<name>A0A4Y2USK2_ARAVE</name>
<dbReference type="AlphaFoldDB" id="A0A4Y2USK2"/>
<proteinExistence type="predicted"/>
<dbReference type="PANTHER" id="PTHR19446">
    <property type="entry name" value="REVERSE TRANSCRIPTASES"/>
    <property type="match status" value="1"/>
</dbReference>
<accession>A0A4Y2USK2</accession>
<dbReference type="EMBL" id="BGPR01039150">
    <property type="protein sequence ID" value="GBO15084.1"/>
    <property type="molecule type" value="Genomic_DNA"/>
</dbReference>
<organism evidence="1 2">
    <name type="scientific">Araneus ventricosus</name>
    <name type="common">Orbweaver spider</name>
    <name type="synonym">Epeira ventricosa</name>
    <dbReference type="NCBI Taxonomy" id="182803"/>
    <lineage>
        <taxon>Eukaryota</taxon>
        <taxon>Metazoa</taxon>
        <taxon>Ecdysozoa</taxon>
        <taxon>Arthropoda</taxon>
        <taxon>Chelicerata</taxon>
        <taxon>Arachnida</taxon>
        <taxon>Araneae</taxon>
        <taxon>Araneomorphae</taxon>
        <taxon>Entelegynae</taxon>
        <taxon>Araneoidea</taxon>
        <taxon>Araneidae</taxon>
        <taxon>Araneus</taxon>
    </lineage>
</organism>
<evidence type="ECO:0008006" key="3">
    <source>
        <dbReference type="Google" id="ProtNLM"/>
    </source>
</evidence>
<protein>
    <recommendedName>
        <fullName evidence="3">RNA-directed DNA polymerase from mobile element jockey</fullName>
    </recommendedName>
</protein>
<dbReference type="OrthoDB" id="6437545at2759"/>
<sequence length="101" mass="11541">MIKNLPPNVITYLTFLFQKILILGHFPQRWKTATVVPILKPGKDPAQPSSYRPFSSLLGKLLKILSSLRFNKHVTDNNILCDEQFGFKPNLSTSHHLLRVT</sequence>
<dbReference type="Proteomes" id="UP000499080">
    <property type="component" value="Unassembled WGS sequence"/>
</dbReference>
<evidence type="ECO:0000313" key="1">
    <source>
        <dbReference type="EMBL" id="GBO15084.1"/>
    </source>
</evidence>
<keyword evidence="2" id="KW-1185">Reference proteome</keyword>